<dbReference type="Proteomes" id="UP000295050">
    <property type="component" value="Unassembled WGS sequence"/>
</dbReference>
<evidence type="ECO:0000256" key="4">
    <source>
        <dbReference type="ARBA" id="ARBA00023136"/>
    </source>
</evidence>
<dbReference type="RefSeq" id="WP_425057106.1">
    <property type="nucleotide sequence ID" value="NZ_SLXU01000001.1"/>
</dbReference>
<evidence type="ECO:0000259" key="6">
    <source>
        <dbReference type="Pfam" id="PF06271"/>
    </source>
</evidence>
<dbReference type="Pfam" id="PF06271">
    <property type="entry name" value="RDD"/>
    <property type="match status" value="1"/>
</dbReference>
<evidence type="ECO:0000256" key="1">
    <source>
        <dbReference type="ARBA" id="ARBA00004141"/>
    </source>
</evidence>
<feature type="transmembrane region" description="Helical" evidence="5">
    <location>
        <begin position="37"/>
        <end position="61"/>
    </location>
</feature>
<proteinExistence type="predicted"/>
<evidence type="ECO:0000256" key="3">
    <source>
        <dbReference type="ARBA" id="ARBA00022989"/>
    </source>
</evidence>
<evidence type="ECO:0000313" key="8">
    <source>
        <dbReference type="Proteomes" id="UP000295050"/>
    </source>
</evidence>
<accession>A0A4R2RW14</accession>
<evidence type="ECO:0000313" key="7">
    <source>
        <dbReference type="EMBL" id="TCP63325.1"/>
    </source>
</evidence>
<dbReference type="InterPro" id="IPR010432">
    <property type="entry name" value="RDD"/>
</dbReference>
<feature type="transmembrane region" description="Helical" evidence="5">
    <location>
        <begin position="108"/>
        <end position="130"/>
    </location>
</feature>
<evidence type="ECO:0000256" key="5">
    <source>
        <dbReference type="SAM" id="Phobius"/>
    </source>
</evidence>
<evidence type="ECO:0000256" key="2">
    <source>
        <dbReference type="ARBA" id="ARBA00022692"/>
    </source>
</evidence>
<protein>
    <submittedName>
        <fullName evidence="7">Putative RDD family membrane protein YckC</fullName>
    </submittedName>
</protein>
<sequence>MARMKDMSWGLPDPVLHREFYDDVPLKRLGAWLVDSVVILLLSLLALPFTAFAAILIYPAFLVAISLAYRTVTLSRGSATWGMRLMAIEIRNGRGERLDRRTALLHTLMYTASFLLVLPQIGSILLMLTAPRAQGLGDVLLGTAAINRPAQG</sequence>
<name>A0A4R2RW14_9RHOB</name>
<keyword evidence="4 5" id="KW-0472">Membrane</keyword>
<reference evidence="7 8" key="1">
    <citation type="submission" date="2019-03" db="EMBL/GenBank/DDBJ databases">
        <title>Genomic Encyclopedia of Type Strains, Phase IV (KMG-IV): sequencing the most valuable type-strain genomes for metagenomic binning, comparative biology and taxonomic classification.</title>
        <authorList>
            <person name="Goeker M."/>
        </authorList>
    </citation>
    <scope>NUCLEOTIDE SEQUENCE [LARGE SCALE GENOMIC DNA]</scope>
    <source>
        <strain evidence="7 8">DSM 24766</strain>
    </source>
</reference>
<keyword evidence="8" id="KW-1185">Reference proteome</keyword>
<gene>
    <name evidence="7" type="ORF">EV663_101593</name>
</gene>
<dbReference type="EMBL" id="SLXU01000001">
    <property type="protein sequence ID" value="TCP63325.1"/>
    <property type="molecule type" value="Genomic_DNA"/>
</dbReference>
<keyword evidence="3 5" id="KW-1133">Transmembrane helix</keyword>
<dbReference type="AlphaFoldDB" id="A0A4R2RW14"/>
<organism evidence="7 8">
    <name type="scientific">Rhodovulum bhavnagarense</name>
    <dbReference type="NCBI Taxonomy" id="992286"/>
    <lineage>
        <taxon>Bacteria</taxon>
        <taxon>Pseudomonadati</taxon>
        <taxon>Pseudomonadota</taxon>
        <taxon>Alphaproteobacteria</taxon>
        <taxon>Rhodobacterales</taxon>
        <taxon>Paracoccaceae</taxon>
        <taxon>Rhodovulum</taxon>
    </lineage>
</organism>
<keyword evidence="2 5" id="KW-0812">Transmembrane</keyword>
<dbReference type="GO" id="GO:0016020">
    <property type="term" value="C:membrane"/>
    <property type="evidence" value="ECO:0007669"/>
    <property type="project" value="UniProtKB-SubCell"/>
</dbReference>
<feature type="domain" description="RDD" evidence="6">
    <location>
        <begin position="26"/>
        <end position="141"/>
    </location>
</feature>
<comment type="caution">
    <text evidence="7">The sequence shown here is derived from an EMBL/GenBank/DDBJ whole genome shotgun (WGS) entry which is preliminary data.</text>
</comment>
<comment type="subcellular location">
    <subcellularLocation>
        <location evidence="1">Membrane</location>
        <topology evidence="1">Multi-pass membrane protein</topology>
    </subcellularLocation>
</comment>